<keyword evidence="5" id="KW-1185">Reference proteome</keyword>
<dbReference type="UniPathway" id="UPA00124"/>
<accession>K9YR38</accession>
<evidence type="ECO:0000256" key="2">
    <source>
        <dbReference type="RuleBase" id="RU364082"/>
    </source>
</evidence>
<organism evidence="4 5">
    <name type="scientific">Dactylococcopsis salina (strain PCC 8305)</name>
    <name type="common">Myxobactron salinum</name>
    <dbReference type="NCBI Taxonomy" id="13035"/>
    <lineage>
        <taxon>Bacteria</taxon>
        <taxon>Bacillati</taxon>
        <taxon>Cyanobacteriota</taxon>
        <taxon>Cyanophyceae</taxon>
        <taxon>Nodosilineales</taxon>
        <taxon>Cymatolegaceae</taxon>
        <taxon>Dactylococcopsis</taxon>
    </lineage>
</organism>
<dbReference type="PANTHER" id="PTHR10491">
    <property type="entry name" value="DTDP-4-DEHYDRORHAMNOSE REDUCTASE"/>
    <property type="match status" value="1"/>
</dbReference>
<dbReference type="NCBIfam" id="TIGR01214">
    <property type="entry name" value="rmlD"/>
    <property type="match status" value="1"/>
</dbReference>
<dbReference type="EMBL" id="CP003944">
    <property type="protein sequence ID" value="AFZ49369.1"/>
    <property type="molecule type" value="Genomic_DNA"/>
</dbReference>
<dbReference type="CDD" id="cd05254">
    <property type="entry name" value="dTDP_HR_like_SDR_e"/>
    <property type="match status" value="1"/>
</dbReference>
<keyword evidence="2" id="KW-0521">NADP</keyword>
<dbReference type="HOGENOM" id="CLU_045518_1_0_3"/>
<evidence type="ECO:0000313" key="5">
    <source>
        <dbReference type="Proteomes" id="UP000010482"/>
    </source>
</evidence>
<feature type="domain" description="RmlD-like substrate binding" evidence="3">
    <location>
        <begin position="3"/>
        <end position="290"/>
    </location>
</feature>
<protein>
    <recommendedName>
        <fullName evidence="2">dTDP-4-dehydrorhamnose reductase</fullName>
        <ecNumber evidence="2">1.1.1.133</ecNumber>
    </recommendedName>
</protein>
<dbReference type="GO" id="GO:0019305">
    <property type="term" value="P:dTDP-rhamnose biosynthetic process"/>
    <property type="evidence" value="ECO:0007669"/>
    <property type="project" value="UniProtKB-UniPathway"/>
</dbReference>
<dbReference type="FunFam" id="3.40.50.720:FF:000159">
    <property type="entry name" value="dTDP-4-dehydrorhamnose reductase"/>
    <property type="match status" value="1"/>
</dbReference>
<sequence length="294" mass="32610">MNKILLTGKNGQLGKELQPLLSTIGELIAFGKDELDLSNSDQIRDCVQKHQPDIIINAGAYTSVDRAESEPELAHAVNSNAPTILAESAEKIGARLFHISTDYVFDGTKNKPYTEQDKTHPIGVYGRSKQGGEEGIKSHCNNYVILRTAWVYGVYGKGNFVKTMLRLGQEREELKVVFDQVGTPTWTNDIAKAIMGLIAKLPSSPVQEIYHFTNSGVASWYDFSIAIFEEAKVLHFPVTVHRVSPIPTEEYPTPAKRPAYSVLSGEKIGKILGTPPPQWRVSLREMLTQLSTQK</sequence>
<dbReference type="InterPro" id="IPR029903">
    <property type="entry name" value="RmlD-like-bd"/>
</dbReference>
<dbReference type="GO" id="GO:0005829">
    <property type="term" value="C:cytosol"/>
    <property type="evidence" value="ECO:0007669"/>
    <property type="project" value="TreeGrafter"/>
</dbReference>
<dbReference type="STRING" id="13035.Dacsa_0594"/>
<proteinExistence type="inferred from homology"/>
<keyword evidence="2" id="KW-0560">Oxidoreductase</keyword>
<dbReference type="Gene3D" id="3.40.50.720">
    <property type="entry name" value="NAD(P)-binding Rossmann-like Domain"/>
    <property type="match status" value="1"/>
</dbReference>
<dbReference type="EC" id="1.1.1.133" evidence="2"/>
<dbReference type="SUPFAM" id="SSF51735">
    <property type="entry name" value="NAD(P)-binding Rossmann-fold domains"/>
    <property type="match status" value="1"/>
</dbReference>
<gene>
    <name evidence="4" type="ORF">Dacsa_0594</name>
</gene>
<comment type="pathway">
    <text evidence="2">Carbohydrate biosynthesis; dTDP-L-rhamnose biosynthesis.</text>
</comment>
<dbReference type="eggNOG" id="COG1091">
    <property type="taxonomic scope" value="Bacteria"/>
</dbReference>
<evidence type="ECO:0000313" key="4">
    <source>
        <dbReference type="EMBL" id="AFZ49369.1"/>
    </source>
</evidence>
<name>K9YR38_DACS8</name>
<dbReference type="PANTHER" id="PTHR10491:SF4">
    <property type="entry name" value="METHIONINE ADENOSYLTRANSFERASE 2 SUBUNIT BETA"/>
    <property type="match status" value="1"/>
</dbReference>
<dbReference type="InterPro" id="IPR036291">
    <property type="entry name" value="NAD(P)-bd_dom_sf"/>
</dbReference>
<dbReference type="KEGG" id="dsl:Dacsa_0594"/>
<dbReference type="InterPro" id="IPR005913">
    <property type="entry name" value="dTDP_dehydrorham_reduct"/>
</dbReference>
<dbReference type="GO" id="GO:0008831">
    <property type="term" value="F:dTDP-4-dehydrorhamnose reductase activity"/>
    <property type="evidence" value="ECO:0007669"/>
    <property type="project" value="UniProtKB-EC"/>
</dbReference>
<dbReference type="RefSeq" id="WP_015228381.1">
    <property type="nucleotide sequence ID" value="NC_019780.1"/>
</dbReference>
<dbReference type="AlphaFoldDB" id="K9YR38"/>
<reference evidence="4" key="1">
    <citation type="submission" date="2012-04" db="EMBL/GenBank/DDBJ databases">
        <title>Finished genome of Dactylococcopsis salina PCC 8305.</title>
        <authorList>
            <consortium name="US DOE Joint Genome Institute"/>
            <person name="Gugger M."/>
            <person name="Coursin T."/>
            <person name="Rippka R."/>
            <person name="Tandeau De Marsac N."/>
            <person name="Huntemann M."/>
            <person name="Wei C.-L."/>
            <person name="Han J."/>
            <person name="Detter J.C."/>
            <person name="Han C."/>
            <person name="Tapia R."/>
            <person name="Daligault H."/>
            <person name="Chen A."/>
            <person name="Krypides N."/>
            <person name="Mavromatis K."/>
            <person name="Markowitz V."/>
            <person name="Szeto E."/>
            <person name="Ivanova N."/>
            <person name="Ovchinnikova G."/>
            <person name="Pagani I."/>
            <person name="Pati A."/>
            <person name="Goodwin L."/>
            <person name="Peters L."/>
            <person name="Pitluck S."/>
            <person name="Woyke T."/>
            <person name="Kerfeld C."/>
        </authorList>
    </citation>
    <scope>NUCLEOTIDE SEQUENCE [LARGE SCALE GENOMIC DNA]</scope>
    <source>
        <strain evidence="4">PCC 8305</strain>
    </source>
</reference>
<dbReference type="OrthoDB" id="9803892at2"/>
<dbReference type="Proteomes" id="UP000010482">
    <property type="component" value="Chromosome"/>
</dbReference>
<dbReference type="PATRIC" id="fig|13035.3.peg.669"/>
<comment type="function">
    <text evidence="2">Catalyzes the reduction of dTDP-6-deoxy-L-lyxo-4-hexulose to yield dTDP-L-rhamnose.</text>
</comment>
<dbReference type="Gene3D" id="3.90.25.10">
    <property type="entry name" value="UDP-galactose 4-epimerase, domain 1"/>
    <property type="match status" value="1"/>
</dbReference>
<dbReference type="Pfam" id="PF04321">
    <property type="entry name" value="RmlD_sub_bind"/>
    <property type="match status" value="1"/>
</dbReference>
<comment type="similarity">
    <text evidence="1 2">Belongs to the dTDP-4-dehydrorhamnose reductase family.</text>
</comment>
<evidence type="ECO:0000256" key="1">
    <source>
        <dbReference type="ARBA" id="ARBA00010944"/>
    </source>
</evidence>
<evidence type="ECO:0000259" key="3">
    <source>
        <dbReference type="Pfam" id="PF04321"/>
    </source>
</evidence>